<reference evidence="10" key="1">
    <citation type="journal article" date="2019" name="Int. J. Syst. Evol. Microbiol.">
        <title>The Global Catalogue of Microorganisms (GCM) 10K type strain sequencing project: providing services to taxonomists for standard genome sequencing and annotation.</title>
        <authorList>
            <consortium name="The Broad Institute Genomics Platform"/>
            <consortium name="The Broad Institute Genome Sequencing Center for Infectious Disease"/>
            <person name="Wu L."/>
            <person name="Ma J."/>
        </authorList>
    </citation>
    <scope>NUCLEOTIDE SEQUENCE [LARGE SCALE GENOMIC DNA]</scope>
    <source>
        <strain evidence="10">CGMCC 1.19062</strain>
    </source>
</reference>
<dbReference type="InterPro" id="IPR036908">
    <property type="entry name" value="RlpA-like_sf"/>
</dbReference>
<keyword evidence="1 7" id="KW-0732">Signal</keyword>
<gene>
    <name evidence="4" type="primary">rlpA</name>
    <name evidence="9" type="ORF">ACFSM5_06715</name>
</gene>
<organism evidence="9 10">
    <name type="scientific">Lacibacterium aquatile</name>
    <dbReference type="NCBI Taxonomy" id="1168082"/>
    <lineage>
        <taxon>Bacteria</taxon>
        <taxon>Pseudomonadati</taxon>
        <taxon>Pseudomonadota</taxon>
        <taxon>Alphaproteobacteria</taxon>
        <taxon>Rhodospirillales</taxon>
        <taxon>Rhodospirillaceae</taxon>
    </lineage>
</organism>
<evidence type="ECO:0000256" key="5">
    <source>
        <dbReference type="RuleBase" id="RU003495"/>
    </source>
</evidence>
<evidence type="ECO:0000313" key="10">
    <source>
        <dbReference type="Proteomes" id="UP001597295"/>
    </source>
</evidence>
<dbReference type="SUPFAM" id="SSF50685">
    <property type="entry name" value="Barwin-like endoglucanases"/>
    <property type="match status" value="1"/>
</dbReference>
<evidence type="ECO:0000256" key="2">
    <source>
        <dbReference type="ARBA" id="ARBA00023239"/>
    </source>
</evidence>
<dbReference type="InterPro" id="IPR036680">
    <property type="entry name" value="SPOR-like_sf"/>
</dbReference>
<dbReference type="EMBL" id="JBHUIP010000004">
    <property type="protein sequence ID" value="MFD2262574.1"/>
    <property type="molecule type" value="Genomic_DNA"/>
</dbReference>
<keyword evidence="3 4" id="KW-0961">Cell wall biogenesis/degradation</keyword>
<protein>
    <recommendedName>
        <fullName evidence="4">Endolytic peptidoglycan transglycosylase RlpA</fullName>
        <ecNumber evidence="4">4.2.2.-</ecNumber>
    </recommendedName>
</protein>
<dbReference type="PANTHER" id="PTHR34183:SF1">
    <property type="entry name" value="ENDOLYTIC PEPTIDOGLYCAN TRANSGLYCOSYLASE RLPA"/>
    <property type="match status" value="1"/>
</dbReference>
<proteinExistence type="inferred from homology"/>
<dbReference type="HAMAP" id="MF_02071">
    <property type="entry name" value="RlpA"/>
    <property type="match status" value="1"/>
</dbReference>
<evidence type="ECO:0000256" key="7">
    <source>
        <dbReference type="SAM" id="SignalP"/>
    </source>
</evidence>
<dbReference type="Pfam" id="PF05036">
    <property type="entry name" value="SPOR"/>
    <property type="match status" value="1"/>
</dbReference>
<dbReference type="Proteomes" id="UP001597295">
    <property type="component" value="Unassembled WGS sequence"/>
</dbReference>
<evidence type="ECO:0000259" key="8">
    <source>
        <dbReference type="PROSITE" id="PS51724"/>
    </source>
</evidence>
<feature type="region of interest" description="Disordered" evidence="6">
    <location>
        <begin position="25"/>
        <end position="45"/>
    </location>
</feature>
<dbReference type="Gene3D" id="2.40.40.10">
    <property type="entry name" value="RlpA-like domain"/>
    <property type="match status" value="1"/>
</dbReference>
<evidence type="ECO:0000256" key="6">
    <source>
        <dbReference type="SAM" id="MobiDB-lite"/>
    </source>
</evidence>
<evidence type="ECO:0000256" key="1">
    <source>
        <dbReference type="ARBA" id="ARBA00022729"/>
    </source>
</evidence>
<dbReference type="InterPro" id="IPR009009">
    <property type="entry name" value="RlpA-like_DPBB"/>
</dbReference>
<dbReference type="Pfam" id="PF03330">
    <property type="entry name" value="DPBB_1"/>
    <property type="match status" value="1"/>
</dbReference>
<dbReference type="InterPro" id="IPR012997">
    <property type="entry name" value="RplA"/>
</dbReference>
<accession>A0ABW5DRR4</accession>
<feature type="region of interest" description="Disordered" evidence="6">
    <location>
        <begin position="171"/>
        <end position="264"/>
    </location>
</feature>
<keyword evidence="4" id="KW-0564">Palmitate</keyword>
<dbReference type="RefSeq" id="WP_379875533.1">
    <property type="nucleotide sequence ID" value="NZ_JBHUIP010000004.1"/>
</dbReference>
<dbReference type="PANTHER" id="PTHR34183">
    <property type="entry name" value="ENDOLYTIC PEPTIDOGLYCAN TRANSGLYCOSYLASE RLPA"/>
    <property type="match status" value="1"/>
</dbReference>
<dbReference type="NCBIfam" id="TIGR00413">
    <property type="entry name" value="rlpA"/>
    <property type="match status" value="1"/>
</dbReference>
<evidence type="ECO:0000313" key="9">
    <source>
        <dbReference type="EMBL" id="MFD2262574.1"/>
    </source>
</evidence>
<dbReference type="InterPro" id="IPR034718">
    <property type="entry name" value="RlpA"/>
</dbReference>
<comment type="function">
    <text evidence="4">Lytic transglycosylase with a strong preference for naked glycan strands that lack stem peptides.</text>
</comment>
<sequence length="343" mass="36034">MKTRAPFGPIVLMLAAASLAACGGKTPVSSSTTPQTGTPSTEVATGGVYKVGNPYQINGVTYYPAEDYKYDETGIASWYGPGFHAKMTGNGENFDQNEMTAAHRTLPMPSFVRVTNLDNGRTVVLRVNDRGPYAHSRIIDVSRRGAQLLGFETAGTARVRVQILPQESQQIADAMRSQGRTSGDQASKGAGGTFIARASNLPNEPAPQAAPRSTISSEKLEAPAGRSTAPASPPATASLPASSLANRGAVPMPADPTGPSGQVAPKSTRLFIQVAALSNPDNARALSQKLQAYGPTVITPTQIGSQQFHRVRIGPLPSVEEGDRTLENVIQKGGFPDARLIVD</sequence>
<feature type="domain" description="SPOR" evidence="8">
    <location>
        <begin position="264"/>
        <end position="342"/>
    </location>
</feature>
<comment type="caution">
    <text evidence="9">The sequence shown here is derived from an EMBL/GenBank/DDBJ whole genome shotgun (WGS) entry which is preliminary data.</text>
</comment>
<dbReference type="InterPro" id="IPR007730">
    <property type="entry name" value="SPOR-like_dom"/>
</dbReference>
<keyword evidence="4" id="KW-0449">Lipoprotein</keyword>
<comment type="similarity">
    <text evidence="4 5">Belongs to the RlpA family.</text>
</comment>
<evidence type="ECO:0000256" key="4">
    <source>
        <dbReference type="HAMAP-Rule" id="MF_02071"/>
    </source>
</evidence>
<keyword evidence="10" id="KW-1185">Reference proteome</keyword>
<feature type="compositionally biased region" description="Low complexity" evidence="6">
    <location>
        <begin position="222"/>
        <end position="245"/>
    </location>
</feature>
<dbReference type="SUPFAM" id="SSF110997">
    <property type="entry name" value="Sporulation related repeat"/>
    <property type="match status" value="1"/>
</dbReference>
<feature type="compositionally biased region" description="Low complexity" evidence="6">
    <location>
        <begin position="26"/>
        <end position="41"/>
    </location>
</feature>
<feature type="signal peptide" evidence="7">
    <location>
        <begin position="1"/>
        <end position="20"/>
    </location>
</feature>
<keyword evidence="4" id="KW-1003">Cell membrane</keyword>
<dbReference type="PROSITE" id="PS51724">
    <property type="entry name" value="SPOR"/>
    <property type="match status" value="1"/>
</dbReference>
<evidence type="ECO:0000256" key="3">
    <source>
        <dbReference type="ARBA" id="ARBA00023316"/>
    </source>
</evidence>
<comment type="subcellular location">
    <subcellularLocation>
        <location evidence="4">Cell membrane</location>
        <topology evidence="4">Lipid-anchor</topology>
    </subcellularLocation>
</comment>
<name>A0ABW5DRR4_9PROT</name>
<feature type="chain" id="PRO_5045222350" description="Endolytic peptidoglycan transglycosylase RlpA" evidence="7">
    <location>
        <begin position="21"/>
        <end position="343"/>
    </location>
</feature>
<keyword evidence="4" id="KW-0472">Membrane</keyword>
<dbReference type="EC" id="4.2.2.-" evidence="4"/>
<dbReference type="CDD" id="cd22268">
    <property type="entry name" value="DPBB_RlpA-like"/>
    <property type="match status" value="1"/>
</dbReference>
<dbReference type="Gene3D" id="3.30.70.1070">
    <property type="entry name" value="Sporulation related repeat"/>
    <property type="match status" value="1"/>
</dbReference>
<keyword evidence="2 4" id="KW-0456">Lyase</keyword>
<dbReference type="PROSITE" id="PS51257">
    <property type="entry name" value="PROKAR_LIPOPROTEIN"/>
    <property type="match status" value="1"/>
</dbReference>